<evidence type="ECO:0000313" key="10">
    <source>
        <dbReference type="EMBL" id="QRW20226.1"/>
    </source>
</evidence>
<feature type="domain" description="Pectinesterase catalytic" evidence="7">
    <location>
        <begin position="857"/>
        <end position="1063"/>
    </location>
</feature>
<evidence type="ECO:0000256" key="1">
    <source>
        <dbReference type="ARBA" id="ARBA00005184"/>
    </source>
</evidence>
<reference evidence="10" key="1">
    <citation type="submission" date="2020-05" db="EMBL/GenBank/DDBJ databases">
        <title>Evolutionary and genomic comparisons of hybrid uninucleate and nonhybrid Rhizoctonia fungi.</title>
        <authorList>
            <person name="Li C."/>
            <person name="Chen X."/>
        </authorList>
    </citation>
    <scope>NUCLEOTIDE SEQUENCE</scope>
    <source>
        <strain evidence="10">AG-1 IA</strain>
    </source>
</reference>
<dbReference type="Gene3D" id="2.160.20.10">
    <property type="entry name" value="Single-stranded right-handed beta-helix, Pectin lyase-like"/>
    <property type="match status" value="1"/>
</dbReference>
<dbReference type="PANTHER" id="PTHR31321">
    <property type="entry name" value="ACYL-COA THIOESTER HYDROLASE YBHC-RELATED"/>
    <property type="match status" value="1"/>
</dbReference>
<evidence type="ECO:0000256" key="3">
    <source>
        <dbReference type="ARBA" id="ARBA00013229"/>
    </source>
</evidence>
<gene>
    <name evidence="10" type="ORF">RhiXN_09201</name>
</gene>
<dbReference type="EMBL" id="CP059662">
    <property type="protein sequence ID" value="QRW20226.1"/>
    <property type="molecule type" value="Genomic_DNA"/>
</dbReference>
<proteinExistence type="inferred from homology"/>
<dbReference type="Proteomes" id="UP000650533">
    <property type="component" value="Chromosome 5"/>
</dbReference>
<dbReference type="InterPro" id="IPR029411">
    <property type="entry name" value="RG-lyase_III"/>
</dbReference>
<dbReference type="KEGG" id="rsx:RhiXN_09201"/>
<keyword evidence="5" id="KW-0063">Aspartyl esterase</keyword>
<dbReference type="InterPro" id="IPR012334">
    <property type="entry name" value="Pectin_lyas_fold"/>
</dbReference>
<feature type="domain" description="Rhamnogalacturonan lyase" evidence="9">
    <location>
        <begin position="371"/>
        <end position="401"/>
    </location>
</feature>
<dbReference type="UniPathway" id="UPA00545">
    <property type="reaction ID" value="UER00823"/>
</dbReference>
<evidence type="ECO:0000259" key="9">
    <source>
        <dbReference type="Pfam" id="PF14686"/>
    </source>
</evidence>
<evidence type="ECO:0000259" key="8">
    <source>
        <dbReference type="Pfam" id="PF14683"/>
    </source>
</evidence>
<evidence type="ECO:0000256" key="2">
    <source>
        <dbReference type="ARBA" id="ARBA00008891"/>
    </source>
</evidence>
<feature type="chain" id="PRO_5034432454" description="pectinesterase" evidence="6">
    <location>
        <begin position="22"/>
        <end position="1076"/>
    </location>
</feature>
<evidence type="ECO:0000259" key="7">
    <source>
        <dbReference type="Pfam" id="PF01095"/>
    </source>
</evidence>
<dbReference type="SUPFAM" id="SSF49785">
    <property type="entry name" value="Galactose-binding domain-like"/>
    <property type="match status" value="1"/>
</dbReference>
<accession>A0A8H8NXM2</accession>
<dbReference type="EC" id="3.1.1.11" evidence="3"/>
<name>A0A8H8NXM2_9AGAM</name>
<dbReference type="GO" id="GO:0030246">
    <property type="term" value="F:carbohydrate binding"/>
    <property type="evidence" value="ECO:0007669"/>
    <property type="project" value="InterPro"/>
</dbReference>
<dbReference type="GO" id="GO:0030599">
    <property type="term" value="F:pectinesterase activity"/>
    <property type="evidence" value="ECO:0007669"/>
    <property type="project" value="UniProtKB-EC"/>
</dbReference>
<keyword evidence="10" id="KW-0456">Lyase</keyword>
<dbReference type="AlphaFoldDB" id="A0A8H8NXM2"/>
<dbReference type="InterPro" id="IPR011013">
    <property type="entry name" value="Gal_mutarotase_sf_dom"/>
</dbReference>
<evidence type="ECO:0000256" key="4">
    <source>
        <dbReference type="ARBA" id="ARBA00022801"/>
    </source>
</evidence>
<dbReference type="Pfam" id="PF14686">
    <property type="entry name" value="fn3_3"/>
    <property type="match status" value="1"/>
</dbReference>
<evidence type="ECO:0000256" key="6">
    <source>
        <dbReference type="SAM" id="SignalP"/>
    </source>
</evidence>
<dbReference type="PANTHER" id="PTHR31321:SF137">
    <property type="entry name" value="PECTIN METHYL ESTERASE (EUROFUNG)"/>
    <property type="match status" value="1"/>
</dbReference>
<dbReference type="GO" id="GO:0016829">
    <property type="term" value="F:lyase activity"/>
    <property type="evidence" value="ECO:0007669"/>
    <property type="project" value="UniProtKB-KW"/>
</dbReference>
<organism evidence="10 11">
    <name type="scientific">Rhizoctonia solani</name>
    <dbReference type="NCBI Taxonomy" id="456999"/>
    <lineage>
        <taxon>Eukaryota</taxon>
        <taxon>Fungi</taxon>
        <taxon>Dikarya</taxon>
        <taxon>Basidiomycota</taxon>
        <taxon>Agaricomycotina</taxon>
        <taxon>Agaricomycetes</taxon>
        <taxon>Cantharellales</taxon>
        <taxon>Ceratobasidiaceae</taxon>
        <taxon>Rhizoctonia</taxon>
    </lineage>
</organism>
<dbReference type="InterPro" id="IPR029413">
    <property type="entry name" value="RG-lyase_II"/>
</dbReference>
<dbReference type="Gene3D" id="2.60.120.260">
    <property type="entry name" value="Galactose-binding domain-like"/>
    <property type="match status" value="1"/>
</dbReference>
<feature type="signal peptide" evidence="6">
    <location>
        <begin position="1"/>
        <end position="21"/>
    </location>
</feature>
<dbReference type="InterPro" id="IPR000070">
    <property type="entry name" value="Pectinesterase_cat"/>
</dbReference>
<feature type="domain" description="Rhamnogalacturonan lyase" evidence="8">
    <location>
        <begin position="419"/>
        <end position="625"/>
    </location>
</feature>
<keyword evidence="4" id="KW-0378">Hydrolase</keyword>
<comment type="pathway">
    <text evidence="1">Glycan metabolism; pectin degradation; 2-dehydro-3-deoxy-D-gluconate from pectin: step 1/5.</text>
</comment>
<dbReference type="CDD" id="cd10317">
    <property type="entry name" value="RGL4_C"/>
    <property type="match status" value="1"/>
</dbReference>
<dbReference type="SUPFAM" id="SSF74650">
    <property type="entry name" value="Galactose mutarotase-like"/>
    <property type="match status" value="1"/>
</dbReference>
<dbReference type="GO" id="GO:0045490">
    <property type="term" value="P:pectin catabolic process"/>
    <property type="evidence" value="ECO:0007669"/>
    <property type="project" value="UniProtKB-UniPathway"/>
</dbReference>
<dbReference type="SUPFAM" id="SSF51126">
    <property type="entry name" value="Pectin lyase-like"/>
    <property type="match status" value="1"/>
</dbReference>
<dbReference type="Pfam" id="PF14683">
    <property type="entry name" value="CBM-like"/>
    <property type="match status" value="1"/>
</dbReference>
<evidence type="ECO:0000256" key="5">
    <source>
        <dbReference type="ARBA" id="ARBA00023085"/>
    </source>
</evidence>
<dbReference type="GO" id="GO:0042545">
    <property type="term" value="P:cell wall modification"/>
    <property type="evidence" value="ECO:0007669"/>
    <property type="project" value="InterPro"/>
</dbReference>
<dbReference type="InterPro" id="IPR011050">
    <property type="entry name" value="Pectin_lyase_fold/virulence"/>
</dbReference>
<dbReference type="InterPro" id="IPR008979">
    <property type="entry name" value="Galactose-bd-like_sf"/>
</dbReference>
<dbReference type="Pfam" id="PF01095">
    <property type="entry name" value="Pectinesterase"/>
    <property type="match status" value="1"/>
</dbReference>
<dbReference type="CDD" id="cd10316">
    <property type="entry name" value="RGL4_M"/>
    <property type="match status" value="1"/>
</dbReference>
<protein>
    <recommendedName>
        <fullName evidence="3">pectinesterase</fullName>
        <ecNumber evidence="3">3.1.1.11</ecNumber>
    </recommendedName>
</protein>
<sequence length="1076" mass="119215">MGPHFKSSLLALFPLAWQAAATLTLSETSTTYTLQNERLKAVVAKPGGKITEVTLDGTSLLGPGQGLYLDCYCTPSGFYVPGSSSPTLELLNGTDSTGTKWGGIALRENYKPTGQVFEQLWFLREGETGLHAFTRTAYFNESVPFLRNLQELRTLFRPNTPLWTHLSTNQKQWGPLPSKAAVASQWYLGNTPNDPYVQQVADYFTKYTFADTWRDHKAHGLYADGSTSNGTAYGAWLVMNTRDTYFGGPIHTDLTVDGSRIITLFPIITEMALPTLPLDSRTSLSTLRADAEKLADPTWNAAFYDDIASHVPNYVTTSGRGTFQRKSTFPRARKGQLLCLALAATTSRLTKLTRKHFNIGATLNQMGHFDPRVKAGNYRLTVYADGIFGQYIQDNVTVKAGIVNPAIKVTWKEESAGTELWRLGTPDKTSGEFRHGFTTDPKKSLHPEEYRIYWGYHDFPTDFPNGVNFTIGKSDIAKDWNYVHWSVFGPSYTRKNAVWDNMNNWTINFDYSRKKLKANSTATFTVQLAGAKTASDNGPYTNFDLNVVVNGNAPLPFHIPWYQSSSCAVRSAVSCYNLGEKLKFPESWLNNGKNSIVLSLPFNATDIETAVLPASIYVQYDALRLEVHHQRAKNDISLPWPCEDPKIEANTPELPRAASFLRTGAPQQPKLSAYGSNQSYPNPANTSPHEILGFGFAWSLAVGASAKSIYEACQSTQGKKLSPTAGCPVGEYNTTCVDMLKMLRLANRYQEAVLSLPQDTSPQWILIGAGVYKEAVNVTRKGPTTLLGTTNHADKYVQNLVTVYNTTFMNQTTQTAEQDNADTQVLTVAPNKWSTWTGKGFYGDTPEPVPNEWGCTDFRAYNINFENRAATKAVGPALAVGVAFARASFYGCTFKSYQDTVFIGKNGSAVFKGSEVAGSTDYIYGFGTAYFLESTLSNRGPGRLTAWKGDDRYKNKNGVYFDKCRITKSPDADPSLDLVGTMGLGRPWNNLSTVVVMDTYMDNTVMPVGYTIWGSTDPRFNYNVTYFAEYKSHGPGWNATARNISIERILTSAKETKRFSLGSIFGADLNWIDFSY</sequence>
<comment type="similarity">
    <text evidence="2">Belongs to the pectinesterase family.</text>
</comment>
<evidence type="ECO:0000313" key="11">
    <source>
        <dbReference type="Proteomes" id="UP000650533"/>
    </source>
</evidence>
<dbReference type="GeneID" id="67031480"/>
<dbReference type="RefSeq" id="XP_043180463.1">
    <property type="nucleotide sequence ID" value="XM_043329017.1"/>
</dbReference>
<keyword evidence="6" id="KW-0732">Signal</keyword>